<dbReference type="SMART" id="SM00692">
    <property type="entry name" value="DM3"/>
    <property type="match status" value="1"/>
</dbReference>
<evidence type="ECO:0000256" key="4">
    <source>
        <dbReference type="ARBA" id="ARBA00023125"/>
    </source>
</evidence>
<keyword evidence="2 5" id="KW-0863">Zinc-finger</keyword>
<dbReference type="SUPFAM" id="SSF57716">
    <property type="entry name" value="Glucocorticoid receptor-like (DNA-binding domain)"/>
    <property type="match status" value="1"/>
</dbReference>
<dbReference type="EMBL" id="OV121140">
    <property type="protein sequence ID" value="CAH0564616.1"/>
    <property type="molecule type" value="Genomic_DNA"/>
</dbReference>
<dbReference type="GO" id="GO:0043565">
    <property type="term" value="F:sequence-specific DNA binding"/>
    <property type="evidence" value="ECO:0007669"/>
    <property type="project" value="InterPro"/>
</dbReference>
<evidence type="ECO:0000313" key="9">
    <source>
        <dbReference type="Proteomes" id="UP001154078"/>
    </source>
</evidence>
<keyword evidence="4 5" id="KW-0238">DNA-binding</keyword>
<evidence type="ECO:0000256" key="5">
    <source>
        <dbReference type="PROSITE-ProRule" id="PRU00309"/>
    </source>
</evidence>
<dbReference type="PANTHER" id="PTHR46600">
    <property type="entry name" value="THAP DOMAIN-CONTAINING"/>
    <property type="match status" value="1"/>
</dbReference>
<evidence type="ECO:0000256" key="1">
    <source>
        <dbReference type="ARBA" id="ARBA00022723"/>
    </source>
</evidence>
<evidence type="ECO:0000313" key="8">
    <source>
        <dbReference type="EMBL" id="CAH0564616.1"/>
    </source>
</evidence>
<dbReference type="InterPro" id="IPR026516">
    <property type="entry name" value="THAP1/10"/>
</dbReference>
<evidence type="ECO:0000256" key="3">
    <source>
        <dbReference type="ARBA" id="ARBA00022833"/>
    </source>
</evidence>
<keyword evidence="9" id="KW-1185">Reference proteome</keyword>
<dbReference type="GO" id="GO:0008270">
    <property type="term" value="F:zinc ion binding"/>
    <property type="evidence" value="ECO:0007669"/>
    <property type="project" value="UniProtKB-KW"/>
</dbReference>
<proteinExistence type="predicted"/>
<organism evidence="8 9">
    <name type="scientific">Brassicogethes aeneus</name>
    <name type="common">Rape pollen beetle</name>
    <name type="synonym">Meligethes aeneus</name>
    <dbReference type="NCBI Taxonomy" id="1431903"/>
    <lineage>
        <taxon>Eukaryota</taxon>
        <taxon>Metazoa</taxon>
        <taxon>Ecdysozoa</taxon>
        <taxon>Arthropoda</taxon>
        <taxon>Hexapoda</taxon>
        <taxon>Insecta</taxon>
        <taxon>Pterygota</taxon>
        <taxon>Neoptera</taxon>
        <taxon>Endopterygota</taxon>
        <taxon>Coleoptera</taxon>
        <taxon>Polyphaga</taxon>
        <taxon>Cucujiformia</taxon>
        <taxon>Nitidulidae</taxon>
        <taxon>Meligethinae</taxon>
        <taxon>Brassicogethes</taxon>
    </lineage>
</organism>
<dbReference type="SMART" id="SM00980">
    <property type="entry name" value="THAP"/>
    <property type="match status" value="1"/>
</dbReference>
<dbReference type="Pfam" id="PF05485">
    <property type="entry name" value="THAP"/>
    <property type="match status" value="1"/>
</dbReference>
<dbReference type="InterPro" id="IPR006612">
    <property type="entry name" value="THAP_Znf"/>
</dbReference>
<gene>
    <name evidence="8" type="ORF">MELIAE_LOCUS13124</name>
</gene>
<name>A0A9P0BJ19_BRAAE</name>
<feature type="domain" description="THAP-type" evidence="7">
    <location>
        <begin position="1"/>
        <end position="90"/>
    </location>
</feature>
<dbReference type="AlphaFoldDB" id="A0A9P0BJ19"/>
<accession>A0A9P0BJ19</accession>
<evidence type="ECO:0000259" key="7">
    <source>
        <dbReference type="PROSITE" id="PS50950"/>
    </source>
</evidence>
<dbReference type="PROSITE" id="PS50950">
    <property type="entry name" value="ZF_THAP"/>
    <property type="match status" value="1"/>
</dbReference>
<evidence type="ECO:0000256" key="6">
    <source>
        <dbReference type="SAM" id="MobiDB-lite"/>
    </source>
</evidence>
<dbReference type="PANTHER" id="PTHR46600:SF11">
    <property type="entry name" value="THAP DOMAIN-CONTAINING PROTEIN 10"/>
    <property type="match status" value="1"/>
</dbReference>
<reference evidence="8" key="1">
    <citation type="submission" date="2021-12" db="EMBL/GenBank/DDBJ databases">
        <authorList>
            <person name="King R."/>
        </authorList>
    </citation>
    <scope>NUCLEOTIDE SEQUENCE</scope>
</reference>
<keyword evidence="3" id="KW-0862">Zinc</keyword>
<feature type="region of interest" description="Disordered" evidence="6">
    <location>
        <begin position="94"/>
        <end position="117"/>
    </location>
</feature>
<dbReference type="Proteomes" id="UP001154078">
    <property type="component" value="Chromosome 9"/>
</dbReference>
<protein>
    <recommendedName>
        <fullName evidence="7">THAP-type domain-containing protein</fullName>
    </recommendedName>
</protein>
<dbReference type="OrthoDB" id="7331812at2759"/>
<sequence length="155" mass="17412">MPGCAVAGCRNLSKNTKGTQIKYFSFPKSDIAKEWVVACRRKDKINLKSACVCSIHFEADSFQIPLKQKLLNYTPKNARNLKQDARPTLNLPGKKLAVTPGERSERLHKRKQKAENKDIVDSILSQPSSSKCQALEEPTYVANTVNVAMEFQENM</sequence>
<keyword evidence="1" id="KW-0479">Metal-binding</keyword>
<evidence type="ECO:0000256" key="2">
    <source>
        <dbReference type="ARBA" id="ARBA00022771"/>
    </source>
</evidence>